<organism evidence="1 2">
    <name type="scientific">Actinomadura luteofluorescens</name>
    <dbReference type="NCBI Taxonomy" id="46163"/>
    <lineage>
        <taxon>Bacteria</taxon>
        <taxon>Bacillati</taxon>
        <taxon>Actinomycetota</taxon>
        <taxon>Actinomycetes</taxon>
        <taxon>Streptosporangiales</taxon>
        <taxon>Thermomonosporaceae</taxon>
        <taxon>Actinomadura</taxon>
    </lineage>
</organism>
<evidence type="ECO:0008006" key="3">
    <source>
        <dbReference type="Google" id="ProtNLM"/>
    </source>
</evidence>
<dbReference type="Proteomes" id="UP000529783">
    <property type="component" value="Unassembled WGS sequence"/>
</dbReference>
<dbReference type="EMBL" id="JACCBA010000001">
    <property type="protein sequence ID" value="NYD47142.1"/>
    <property type="molecule type" value="Genomic_DNA"/>
</dbReference>
<dbReference type="AlphaFoldDB" id="A0A7Y9EGD3"/>
<reference evidence="1 2" key="1">
    <citation type="submission" date="2020-07" db="EMBL/GenBank/DDBJ databases">
        <title>Sequencing the genomes of 1000 actinobacteria strains.</title>
        <authorList>
            <person name="Klenk H.-P."/>
        </authorList>
    </citation>
    <scope>NUCLEOTIDE SEQUENCE [LARGE SCALE GENOMIC DNA]</scope>
    <source>
        <strain evidence="1 2">DSM 40398</strain>
    </source>
</reference>
<protein>
    <recommendedName>
        <fullName evidence="3">AP2-like integrase N-terminal domain-containing protein</fullName>
    </recommendedName>
</protein>
<evidence type="ECO:0000313" key="2">
    <source>
        <dbReference type="Proteomes" id="UP000529783"/>
    </source>
</evidence>
<gene>
    <name evidence="1" type="ORF">BJY14_003125</name>
</gene>
<accession>A0A7Y9EGD3</accession>
<keyword evidence="2" id="KW-1185">Reference proteome</keyword>
<comment type="caution">
    <text evidence="1">The sequence shown here is derived from an EMBL/GenBank/DDBJ whole genome shotgun (WGS) entry which is preliminary data.</text>
</comment>
<proteinExistence type="predicted"/>
<sequence length="43" mass="4998">MATHVRKRKKSKWWILEIGTNKIASGPYETKEAAEAAKRNERL</sequence>
<evidence type="ECO:0000313" key="1">
    <source>
        <dbReference type="EMBL" id="NYD47142.1"/>
    </source>
</evidence>
<dbReference type="RefSeq" id="WP_281382092.1">
    <property type="nucleotide sequence ID" value="NZ_JACCBA010000001.1"/>
</dbReference>
<name>A0A7Y9EGD3_9ACTN</name>